<reference evidence="8" key="1">
    <citation type="journal article" date="2016" name="Insect Biochem. Mol. Biol.">
        <title>Multifaceted biological insights from a draft genome sequence of the tobacco hornworm moth, Manduca sexta.</title>
        <authorList>
            <person name="Kanost M.R."/>
            <person name="Arrese E.L."/>
            <person name="Cao X."/>
            <person name="Chen Y.R."/>
            <person name="Chellapilla S."/>
            <person name="Goldsmith M.R."/>
            <person name="Grosse-Wilde E."/>
            <person name="Heckel D.G."/>
            <person name="Herndon N."/>
            <person name="Jiang H."/>
            <person name="Papanicolaou A."/>
            <person name="Qu J."/>
            <person name="Soulages J.L."/>
            <person name="Vogel H."/>
            <person name="Walters J."/>
            <person name="Waterhouse R.M."/>
            <person name="Ahn S.J."/>
            <person name="Almeida F.C."/>
            <person name="An C."/>
            <person name="Aqrawi P."/>
            <person name="Bretschneider A."/>
            <person name="Bryant W.B."/>
            <person name="Bucks S."/>
            <person name="Chao H."/>
            <person name="Chevignon G."/>
            <person name="Christen J.M."/>
            <person name="Clarke D.F."/>
            <person name="Dittmer N.T."/>
            <person name="Ferguson L.C.F."/>
            <person name="Garavelou S."/>
            <person name="Gordon K.H.J."/>
            <person name="Gunaratna R.T."/>
            <person name="Han Y."/>
            <person name="Hauser F."/>
            <person name="He Y."/>
            <person name="Heidel-Fischer H."/>
            <person name="Hirsh A."/>
            <person name="Hu Y."/>
            <person name="Jiang H."/>
            <person name="Kalra D."/>
            <person name="Klinner C."/>
            <person name="Konig C."/>
            <person name="Kovar C."/>
            <person name="Kroll A.R."/>
            <person name="Kuwar S.S."/>
            <person name="Lee S.L."/>
            <person name="Lehman R."/>
            <person name="Li K."/>
            <person name="Li Z."/>
            <person name="Liang H."/>
            <person name="Lovelace S."/>
            <person name="Lu Z."/>
            <person name="Mansfield J.H."/>
            <person name="McCulloch K.J."/>
            <person name="Mathew T."/>
            <person name="Morton B."/>
            <person name="Muzny D.M."/>
            <person name="Neunemann D."/>
            <person name="Ongeri F."/>
            <person name="Pauchet Y."/>
            <person name="Pu L.L."/>
            <person name="Pyrousis I."/>
            <person name="Rao X.J."/>
            <person name="Redding A."/>
            <person name="Roesel C."/>
            <person name="Sanchez-Gracia A."/>
            <person name="Schaack S."/>
            <person name="Shukla A."/>
            <person name="Tetreau G."/>
            <person name="Wang Y."/>
            <person name="Xiong G.H."/>
            <person name="Traut W."/>
            <person name="Walsh T.K."/>
            <person name="Worley K.C."/>
            <person name="Wu D."/>
            <person name="Wu W."/>
            <person name="Wu Y.Q."/>
            <person name="Zhang X."/>
            <person name="Zou Z."/>
            <person name="Zucker H."/>
            <person name="Briscoe A.D."/>
            <person name="Burmester T."/>
            <person name="Clem R.J."/>
            <person name="Feyereisen R."/>
            <person name="Grimmelikhuijzen C.J.P."/>
            <person name="Hamodrakas S.J."/>
            <person name="Hansson B.S."/>
            <person name="Huguet E."/>
            <person name="Jermiin L.S."/>
            <person name="Lan Q."/>
            <person name="Lehman H.K."/>
            <person name="Lorenzen M."/>
            <person name="Merzendorfer H."/>
            <person name="Michalopoulos I."/>
            <person name="Morton D.B."/>
            <person name="Muthukrishnan S."/>
            <person name="Oakeshott J.G."/>
            <person name="Palmer W."/>
            <person name="Park Y."/>
            <person name="Passarelli A.L."/>
            <person name="Rozas J."/>
            <person name="Schwartz L.M."/>
            <person name="Smith W."/>
            <person name="Southgate A."/>
            <person name="Vilcinskas A."/>
            <person name="Vogt R."/>
            <person name="Wang P."/>
            <person name="Werren J."/>
            <person name="Yu X.Q."/>
            <person name="Zhou J.J."/>
            <person name="Brown S.J."/>
            <person name="Scherer S.E."/>
            <person name="Richards S."/>
            <person name="Blissard G.W."/>
        </authorList>
    </citation>
    <scope>NUCLEOTIDE SEQUENCE</scope>
</reference>
<dbReference type="PROSITE" id="PS50157">
    <property type="entry name" value="ZINC_FINGER_C2H2_2"/>
    <property type="match status" value="2"/>
</dbReference>
<proteinExistence type="predicted"/>
<keyword evidence="4" id="KW-0862">Zinc</keyword>
<evidence type="ECO:0000256" key="1">
    <source>
        <dbReference type="ARBA" id="ARBA00022723"/>
    </source>
</evidence>
<dbReference type="InterPro" id="IPR013087">
    <property type="entry name" value="Znf_C2H2_type"/>
</dbReference>
<keyword evidence="1" id="KW-0479">Metal-binding</keyword>
<dbReference type="PANTHER" id="PTHR24379">
    <property type="entry name" value="KRAB AND ZINC FINGER DOMAIN-CONTAINING"/>
    <property type="match status" value="1"/>
</dbReference>
<dbReference type="EMBL" id="JH668986">
    <property type="protein sequence ID" value="KAG6463462.1"/>
    <property type="molecule type" value="Genomic_DNA"/>
</dbReference>
<gene>
    <name evidence="8" type="ORF">O3G_MSEX013880</name>
</gene>
<sequence length="179" mass="20629">MSSEDEPLSVKVERKNQNEESKDVPNLKQDEFQSVNIECITLTKEEQIAEVLARKNSVNYQNSLYKCDKCYKGFITDVTFKNHMFRHDPAAGPHACAACHTRWESARALRSHTLAAHARKFVCRACAHVTRSRHRATEHAHWHNGHTFRCKVCGSTFSKSTSYLTHLRLQHPSQHRCEL</sequence>
<feature type="region of interest" description="Disordered" evidence="6">
    <location>
        <begin position="1"/>
        <end position="27"/>
    </location>
</feature>
<evidence type="ECO:0000256" key="5">
    <source>
        <dbReference type="PROSITE-ProRule" id="PRU00042"/>
    </source>
</evidence>
<keyword evidence="9" id="KW-1185">Reference proteome</keyword>
<dbReference type="PROSITE" id="PS00028">
    <property type="entry name" value="ZINC_FINGER_C2H2_1"/>
    <property type="match status" value="2"/>
</dbReference>
<organism evidence="8 9">
    <name type="scientific">Manduca sexta</name>
    <name type="common">Tobacco hawkmoth</name>
    <name type="synonym">Tobacco hornworm</name>
    <dbReference type="NCBI Taxonomy" id="7130"/>
    <lineage>
        <taxon>Eukaryota</taxon>
        <taxon>Metazoa</taxon>
        <taxon>Ecdysozoa</taxon>
        <taxon>Arthropoda</taxon>
        <taxon>Hexapoda</taxon>
        <taxon>Insecta</taxon>
        <taxon>Pterygota</taxon>
        <taxon>Neoptera</taxon>
        <taxon>Endopterygota</taxon>
        <taxon>Lepidoptera</taxon>
        <taxon>Glossata</taxon>
        <taxon>Ditrysia</taxon>
        <taxon>Bombycoidea</taxon>
        <taxon>Sphingidae</taxon>
        <taxon>Sphinginae</taxon>
        <taxon>Sphingini</taxon>
        <taxon>Manduca</taxon>
    </lineage>
</organism>
<dbReference type="AlphaFoldDB" id="A0A922CYT4"/>
<protein>
    <recommendedName>
        <fullName evidence="7">C2H2-type domain-containing protein</fullName>
    </recommendedName>
</protein>
<feature type="domain" description="C2H2-type" evidence="7">
    <location>
        <begin position="65"/>
        <end position="87"/>
    </location>
</feature>
<dbReference type="PANTHER" id="PTHR24379:SF121">
    <property type="entry name" value="C2H2-TYPE DOMAIN-CONTAINING PROTEIN"/>
    <property type="match status" value="1"/>
</dbReference>
<evidence type="ECO:0000256" key="4">
    <source>
        <dbReference type="ARBA" id="ARBA00022833"/>
    </source>
</evidence>
<comment type="caution">
    <text evidence="8">The sequence shown here is derived from an EMBL/GenBank/DDBJ whole genome shotgun (WGS) entry which is preliminary data.</text>
</comment>
<dbReference type="SMART" id="SM00355">
    <property type="entry name" value="ZnF_C2H2"/>
    <property type="match status" value="4"/>
</dbReference>
<reference evidence="8" key="2">
    <citation type="submission" date="2020-12" db="EMBL/GenBank/DDBJ databases">
        <authorList>
            <person name="Kanost M."/>
        </authorList>
    </citation>
    <scope>NUCLEOTIDE SEQUENCE</scope>
</reference>
<dbReference type="GO" id="GO:0008270">
    <property type="term" value="F:zinc ion binding"/>
    <property type="evidence" value="ECO:0007669"/>
    <property type="project" value="UniProtKB-KW"/>
</dbReference>
<evidence type="ECO:0000256" key="6">
    <source>
        <dbReference type="SAM" id="MobiDB-lite"/>
    </source>
</evidence>
<evidence type="ECO:0000259" key="7">
    <source>
        <dbReference type="PROSITE" id="PS50157"/>
    </source>
</evidence>
<feature type="domain" description="C2H2-type" evidence="7">
    <location>
        <begin position="148"/>
        <end position="176"/>
    </location>
</feature>
<keyword evidence="2" id="KW-0677">Repeat</keyword>
<evidence type="ECO:0000256" key="2">
    <source>
        <dbReference type="ARBA" id="ARBA00022737"/>
    </source>
</evidence>
<feature type="compositionally biased region" description="Basic and acidic residues" evidence="6">
    <location>
        <begin position="11"/>
        <end position="27"/>
    </location>
</feature>
<feature type="non-terminal residue" evidence="8">
    <location>
        <position position="179"/>
    </location>
</feature>
<name>A0A922CYT4_MANSE</name>
<evidence type="ECO:0000256" key="3">
    <source>
        <dbReference type="ARBA" id="ARBA00022771"/>
    </source>
</evidence>
<evidence type="ECO:0000313" key="9">
    <source>
        <dbReference type="Proteomes" id="UP000791440"/>
    </source>
</evidence>
<accession>A0A922CYT4</accession>
<dbReference type="Proteomes" id="UP000791440">
    <property type="component" value="Unassembled WGS sequence"/>
</dbReference>
<keyword evidence="3 5" id="KW-0863">Zinc-finger</keyword>
<evidence type="ECO:0000313" key="8">
    <source>
        <dbReference type="EMBL" id="KAG6463462.1"/>
    </source>
</evidence>